<dbReference type="InterPro" id="IPR051035">
    <property type="entry name" value="Mito_inheritance_9"/>
</dbReference>
<gene>
    <name evidence="2" type="ORF">ACJ73_01890</name>
</gene>
<dbReference type="SUPFAM" id="SSF56112">
    <property type="entry name" value="Protein kinase-like (PK-like)"/>
    <property type="match status" value="1"/>
</dbReference>
<dbReference type="InterPro" id="IPR011009">
    <property type="entry name" value="Kinase-like_dom_sf"/>
</dbReference>
<sequence>MPASHSRPCYSSLTPHEIAQRYIHFDVEELARVVAAAVGANSCLNIKKYPDGMYNKTFMLTMDNGTQAVAKIPYPNASLPHLTTASDVATMEFSIFNSWNSRPNSVGAEYIIMEKIPGVPLDSVWPSMKIEDRLAIIVKTIAWYQEARMSVSFNHFGGLYFAQDLDGFRHQSMSYEKGGLTLSDEKFAIGPSTARENVDNGRSAVQFDRGPWSIAIEYLAAIGNREIACVKALPNLPKSRIALYGPGPYQPTRARKLKALENYLTMVKYLCPVDQSITSSCLWHGDIHVENIIVDPKYPTEIVGIIDWQSTELAPLITHARQPQILDYDGLQLHGLERPNFPEDLPRLDSEAQRDARALYYKQALCLLYRTFVHLTNPRLYGALGYRESPSFDFLLVARNLLVDGEAAFLYYVVELERKWADLPGVVASEDKDCQYPFSFSDEEKAEIERDMKGSSLSSQAMRSIKDSIGDLFPKQGVVRPVQYEEAKNALCQGKEFIIKEFARSQNEKKLLKRQRLKHAGSSQDDMWEARACRSYALALAWGYGGSTPPQIIIVRAVAEAIGKVRIWVFAAPARSGPTQSGNNDTSIGARLGYGELYEKDGKRYRLFECQINKNADNPTLKEHAIQDCHRVWAQADLEIGAMSDKEAVEKLFDDLSSALEGRS</sequence>
<evidence type="ECO:0000313" key="2">
    <source>
        <dbReference type="EMBL" id="OJD26720.1"/>
    </source>
</evidence>
<dbReference type="AlphaFoldDB" id="A0A1J9QE20"/>
<dbReference type="OrthoDB" id="2831558at2759"/>
<dbReference type="Gene3D" id="3.90.1200.10">
    <property type="match status" value="1"/>
</dbReference>
<evidence type="ECO:0000259" key="1">
    <source>
        <dbReference type="Pfam" id="PF01636"/>
    </source>
</evidence>
<dbReference type="GO" id="GO:0005739">
    <property type="term" value="C:mitochondrion"/>
    <property type="evidence" value="ECO:0007669"/>
    <property type="project" value="TreeGrafter"/>
</dbReference>
<keyword evidence="3" id="KW-1185">Reference proteome</keyword>
<accession>A0A1J9QE20</accession>
<dbReference type="Proteomes" id="UP000242791">
    <property type="component" value="Unassembled WGS sequence"/>
</dbReference>
<protein>
    <recommendedName>
        <fullName evidence="1">Aminoglycoside phosphotransferase domain-containing protein</fullName>
    </recommendedName>
</protein>
<dbReference type="PANTHER" id="PTHR36091:SF2">
    <property type="entry name" value="AMINOGLYCOSIDE PHOSPHOTRANSFERASE DOMAIN-CONTAINING PROTEIN"/>
    <property type="match status" value="1"/>
</dbReference>
<comment type="caution">
    <text evidence="2">The sequence shown here is derived from an EMBL/GenBank/DDBJ whole genome shotgun (WGS) entry which is preliminary data.</text>
</comment>
<dbReference type="VEuPathDB" id="FungiDB:ACJ73_01890"/>
<dbReference type="STRING" id="1658174.A0A1J9QE20"/>
<organism evidence="2 3">
    <name type="scientific">Blastomyces percursus</name>
    <dbReference type="NCBI Taxonomy" id="1658174"/>
    <lineage>
        <taxon>Eukaryota</taxon>
        <taxon>Fungi</taxon>
        <taxon>Dikarya</taxon>
        <taxon>Ascomycota</taxon>
        <taxon>Pezizomycotina</taxon>
        <taxon>Eurotiomycetes</taxon>
        <taxon>Eurotiomycetidae</taxon>
        <taxon>Onygenales</taxon>
        <taxon>Ajellomycetaceae</taxon>
        <taxon>Blastomyces</taxon>
    </lineage>
</organism>
<dbReference type="InterPro" id="IPR002575">
    <property type="entry name" value="Aminoglycoside_PTrfase"/>
</dbReference>
<evidence type="ECO:0000313" key="3">
    <source>
        <dbReference type="Proteomes" id="UP000242791"/>
    </source>
</evidence>
<dbReference type="PANTHER" id="PTHR36091">
    <property type="entry name" value="ALTERED INHERITANCE OF MITOCHONDRIA PROTEIN 9, MITOCHONDRIAL"/>
    <property type="match status" value="1"/>
</dbReference>
<proteinExistence type="predicted"/>
<dbReference type="Pfam" id="PF01636">
    <property type="entry name" value="APH"/>
    <property type="match status" value="1"/>
</dbReference>
<feature type="domain" description="Aminoglycoside phosphotransferase" evidence="1">
    <location>
        <begin position="279"/>
        <end position="316"/>
    </location>
</feature>
<dbReference type="EMBL" id="LGTZ01000186">
    <property type="protein sequence ID" value="OJD26720.1"/>
    <property type="molecule type" value="Genomic_DNA"/>
</dbReference>
<reference evidence="2 3" key="1">
    <citation type="submission" date="2015-08" db="EMBL/GenBank/DDBJ databases">
        <title>Emmonsia species relationships and genome sequence.</title>
        <authorList>
            <person name="Cuomo C.A."/>
            <person name="Schwartz I.S."/>
            <person name="Kenyon C."/>
            <person name="De Hoog G.S."/>
            <person name="Govender N.P."/>
            <person name="Botha A."/>
            <person name="Moreno L."/>
            <person name="De Vries M."/>
            <person name="Munoz J.F."/>
            <person name="Stielow J.B."/>
        </authorList>
    </citation>
    <scope>NUCLEOTIDE SEQUENCE [LARGE SCALE GENOMIC DNA]</scope>
    <source>
        <strain evidence="2 3">EI222</strain>
    </source>
</reference>
<name>A0A1J9QE20_9EURO</name>